<name>A0ABR7CPJ4_9BACT</name>
<dbReference type="InterPro" id="IPR044946">
    <property type="entry name" value="Restrct_endonuc_typeI_TRD_sf"/>
</dbReference>
<keyword evidence="2" id="KW-0680">Restriction system</keyword>
<proteinExistence type="inferred from homology"/>
<protein>
    <submittedName>
        <fullName evidence="5">Restriction endonuclease subunit S</fullName>
    </submittedName>
</protein>
<keyword evidence="6" id="KW-1185">Reference proteome</keyword>
<reference evidence="5 6" key="1">
    <citation type="submission" date="2020-08" db="EMBL/GenBank/DDBJ databases">
        <title>Genome public.</title>
        <authorList>
            <person name="Liu C."/>
            <person name="Sun Q."/>
        </authorList>
    </citation>
    <scope>NUCLEOTIDE SEQUENCE [LARGE SCALE GENOMIC DNA]</scope>
    <source>
        <strain evidence="5 6">New-7</strain>
    </source>
</reference>
<comment type="caution">
    <text evidence="5">The sequence shown here is derived from an EMBL/GenBank/DDBJ whole genome shotgun (WGS) entry which is preliminary data.</text>
</comment>
<dbReference type="GO" id="GO:0004519">
    <property type="term" value="F:endonuclease activity"/>
    <property type="evidence" value="ECO:0007669"/>
    <property type="project" value="UniProtKB-KW"/>
</dbReference>
<gene>
    <name evidence="5" type="ORF">H8S08_11220</name>
</gene>
<evidence type="ECO:0000256" key="2">
    <source>
        <dbReference type="ARBA" id="ARBA00022747"/>
    </source>
</evidence>
<dbReference type="Proteomes" id="UP000636891">
    <property type="component" value="Unassembled WGS sequence"/>
</dbReference>
<keyword evidence="5" id="KW-0255">Endonuclease</keyword>
<sequence length="222" mass="26127">MVVLFSTRSIRIFPSLIFCPSPNKSLLPIALIKVYFTFSSAIRDLLYIQIQTGEFENKTIGDLLSYEQPVKYIVVDTEYSDDRNLIPVLTANKTFILGYTTEQENVFDKNECIIFDDFTMDVKYVNFPFKVKSSAIKILTAKTNINLYFVYEYLLFLRLMSEEHKRHYISEIEPLNIAIPNPAMQYKIVDCLRCINEQIDNAQRYQITYQKQKQYLLNQIFI</sequence>
<organism evidence="5 6">
    <name type="scientific">Alistipes hominis</name>
    <dbReference type="NCBI Taxonomy" id="2763015"/>
    <lineage>
        <taxon>Bacteria</taxon>
        <taxon>Pseudomonadati</taxon>
        <taxon>Bacteroidota</taxon>
        <taxon>Bacteroidia</taxon>
        <taxon>Bacteroidales</taxon>
        <taxon>Rikenellaceae</taxon>
        <taxon>Alistipes</taxon>
    </lineage>
</organism>
<dbReference type="EMBL" id="JACOOK010000006">
    <property type="protein sequence ID" value="MBC5617578.1"/>
    <property type="molecule type" value="Genomic_DNA"/>
</dbReference>
<feature type="domain" description="Type I restriction modification DNA specificity" evidence="4">
    <location>
        <begin position="54"/>
        <end position="201"/>
    </location>
</feature>
<dbReference type="Pfam" id="PF01420">
    <property type="entry name" value="Methylase_S"/>
    <property type="match status" value="1"/>
</dbReference>
<keyword evidence="5" id="KW-0378">Hydrolase</keyword>
<dbReference type="InterPro" id="IPR000055">
    <property type="entry name" value="Restrct_endonuc_typeI_TRD"/>
</dbReference>
<keyword evidence="5" id="KW-0540">Nuclease</keyword>
<evidence type="ECO:0000313" key="5">
    <source>
        <dbReference type="EMBL" id="MBC5617578.1"/>
    </source>
</evidence>
<evidence type="ECO:0000313" key="6">
    <source>
        <dbReference type="Proteomes" id="UP000636891"/>
    </source>
</evidence>
<keyword evidence="3" id="KW-0238">DNA-binding</keyword>
<accession>A0ABR7CPJ4</accession>
<evidence type="ECO:0000259" key="4">
    <source>
        <dbReference type="Pfam" id="PF01420"/>
    </source>
</evidence>
<evidence type="ECO:0000256" key="1">
    <source>
        <dbReference type="ARBA" id="ARBA00010923"/>
    </source>
</evidence>
<comment type="similarity">
    <text evidence="1">Belongs to the type-I restriction system S methylase family.</text>
</comment>
<dbReference type="SUPFAM" id="SSF116734">
    <property type="entry name" value="DNA methylase specificity domain"/>
    <property type="match status" value="1"/>
</dbReference>
<dbReference type="Gene3D" id="3.90.220.20">
    <property type="entry name" value="DNA methylase specificity domains"/>
    <property type="match status" value="1"/>
</dbReference>
<evidence type="ECO:0000256" key="3">
    <source>
        <dbReference type="ARBA" id="ARBA00023125"/>
    </source>
</evidence>
<dbReference type="CDD" id="cd17274">
    <property type="entry name" value="RMtype1_S_Eco540ANI-TRD1-CR1_like"/>
    <property type="match status" value="1"/>
</dbReference>